<dbReference type="NCBIfam" id="TIGR04183">
    <property type="entry name" value="Por_Secre_tail"/>
    <property type="match status" value="1"/>
</dbReference>
<sequence>MKLIFTGLLFFSSFFYGQFSDNFNNHHLSKAPEEWAILRGKNDAGDDFNNWKLESLNKDGSDQCFFVRYENSGELNEDWLISPKIDLTDYEGNFLVFSQHNSFVGNTTKYEIKISTDSQLDRDQFQTVASYTDSSFGKNFSLKRINISKFDKKQIYIAFVKKDDDGNNWYIDNVSVKGKPVSEKSKPLFYPNPTSGELNAEKSVQSLQVLSMDNRLLKTYSDVNAIDISDLPAGMYLLKGTYDNKEIFEQKIVKEN</sequence>
<dbReference type="OrthoDB" id="8781670at2"/>
<feature type="domain" description="Secretion system C-terminal sorting" evidence="2">
    <location>
        <begin position="190"/>
        <end position="253"/>
    </location>
</feature>
<dbReference type="Gene3D" id="2.60.120.200">
    <property type="match status" value="1"/>
</dbReference>
<dbReference type="RefSeq" id="WP_048508315.1">
    <property type="nucleotide sequence ID" value="NZ_LFND01000007.1"/>
</dbReference>
<reference evidence="3 4" key="1">
    <citation type="journal article" date="2013" name="Int. J. Syst. Evol. Microbiol.">
        <title>Chryseobacterium angstadtii sp. nov., isolated from a newt tank.</title>
        <authorList>
            <person name="Kirk K.E."/>
            <person name="Hoffman J.A."/>
            <person name="Smith K.A."/>
            <person name="Strahan B.L."/>
            <person name="Failor K.C."/>
            <person name="Krebs J.E."/>
            <person name="Gale A.N."/>
            <person name="Do T.D."/>
            <person name="Sontag T.C."/>
            <person name="Batties A.M."/>
            <person name="Mistiszyn K."/>
            <person name="Newman J.D."/>
        </authorList>
    </citation>
    <scope>NUCLEOTIDE SEQUENCE [LARGE SCALE GENOMIC DNA]</scope>
    <source>
        <strain evidence="3 4">KM</strain>
    </source>
</reference>
<keyword evidence="4" id="KW-1185">Reference proteome</keyword>
<dbReference type="PATRIC" id="fig|558151.6.peg.4047"/>
<evidence type="ECO:0000259" key="2">
    <source>
        <dbReference type="Pfam" id="PF18962"/>
    </source>
</evidence>
<protein>
    <recommendedName>
        <fullName evidence="2">Secretion system C-terminal sorting domain-containing protein</fullName>
    </recommendedName>
</protein>
<accession>A0A0J7HYF6</accession>
<evidence type="ECO:0000313" key="4">
    <source>
        <dbReference type="Proteomes" id="UP000036261"/>
    </source>
</evidence>
<dbReference type="STRING" id="558151.ACM46_19200"/>
<name>A0A0J7HYF6_9FLAO</name>
<comment type="caution">
    <text evidence="3">The sequence shown here is derived from an EMBL/GenBank/DDBJ whole genome shotgun (WGS) entry which is preliminary data.</text>
</comment>
<gene>
    <name evidence="3" type="ORF">ACM46_19200</name>
</gene>
<dbReference type="Pfam" id="PF18962">
    <property type="entry name" value="Por_Secre_tail"/>
    <property type="match status" value="1"/>
</dbReference>
<organism evidence="3 4">
    <name type="scientific">Chryseobacterium angstadtii</name>
    <dbReference type="NCBI Taxonomy" id="558151"/>
    <lineage>
        <taxon>Bacteria</taxon>
        <taxon>Pseudomonadati</taxon>
        <taxon>Bacteroidota</taxon>
        <taxon>Flavobacteriia</taxon>
        <taxon>Flavobacteriales</taxon>
        <taxon>Weeksellaceae</taxon>
        <taxon>Chryseobacterium group</taxon>
        <taxon>Chryseobacterium</taxon>
    </lineage>
</organism>
<evidence type="ECO:0000256" key="1">
    <source>
        <dbReference type="ARBA" id="ARBA00022729"/>
    </source>
</evidence>
<dbReference type="AlphaFoldDB" id="A0A0J7HYF6"/>
<dbReference type="NCBIfam" id="NF038128">
    <property type="entry name" value="choice_anch_J"/>
    <property type="match status" value="1"/>
</dbReference>
<keyword evidence="1" id="KW-0732">Signal</keyword>
<proteinExistence type="predicted"/>
<dbReference type="Proteomes" id="UP000036261">
    <property type="component" value="Unassembled WGS sequence"/>
</dbReference>
<dbReference type="EMBL" id="LFND01000007">
    <property type="protein sequence ID" value="KMQ59263.1"/>
    <property type="molecule type" value="Genomic_DNA"/>
</dbReference>
<dbReference type="InterPro" id="IPR026444">
    <property type="entry name" value="Secre_tail"/>
</dbReference>
<evidence type="ECO:0000313" key="3">
    <source>
        <dbReference type="EMBL" id="KMQ59263.1"/>
    </source>
</evidence>